<protein>
    <recommendedName>
        <fullName evidence="1">Beta-lactamase-related domain-containing protein</fullName>
    </recommendedName>
</protein>
<dbReference type="InterPro" id="IPR012338">
    <property type="entry name" value="Beta-lactam/transpept-like"/>
</dbReference>
<dbReference type="Gene3D" id="3.40.710.10">
    <property type="entry name" value="DD-peptidase/beta-lactamase superfamily"/>
    <property type="match status" value="1"/>
</dbReference>
<proteinExistence type="predicted"/>
<comment type="caution">
    <text evidence="2">The sequence shown here is derived from an EMBL/GenBank/DDBJ whole genome shotgun (WGS) entry which is preliminary data.</text>
</comment>
<gene>
    <name evidence="2" type="ORF">KDW_59400</name>
</gene>
<sequence length="425" mass="47822">MHTAEIEALLTAHVAPHEPGMAVALVKDGQILYRQGHGLANLEWEQAVTPQTVFGLGSVTKPFTATLIMLLEQQGKLRLDAPIQTYLPDYPRYEYEVTLTHLLTHTSGIPNFVTQPGFWEHGAHLQSVAEIVASFQDLPLEFEPGTRYSYCNSGYVLLGCIIEKILDLDYGQALQSMIFEPLEMTHSSYLQREDIIPYRAGGYERNAHEYQNAPYIATAAHYAAGGIGSSLDDLLLWQQALRAGRLLDHQLQARMYTPLTFNNGERENYGLGWGIGSYRGHAYRSHAGGVPGYSSFICYFPQDDLSIILLSNRGGFNCAEVARQLTNLVLDLPPLARTTVELSPERFKTMAGTYSGMFGTLDIQQQGQQLYLQQSTLRPLIPISESSFYLAEDPDVELHFEQPDAHGHYRRLRKIQPFFWFTVTR</sequence>
<dbReference type="SUPFAM" id="SSF56601">
    <property type="entry name" value="beta-lactamase/transpeptidase-like"/>
    <property type="match status" value="1"/>
</dbReference>
<reference evidence="2 3" key="1">
    <citation type="submission" date="2019-10" db="EMBL/GenBank/DDBJ databases">
        <title>Dictyobacter vulcani sp. nov., within the class Ktedonobacteria, isolated from soil of volcanic Mt. Zao.</title>
        <authorList>
            <person name="Zheng Y."/>
            <person name="Wang C.M."/>
            <person name="Sakai Y."/>
            <person name="Abe K."/>
            <person name="Yokota A."/>
            <person name="Yabe S."/>
        </authorList>
    </citation>
    <scope>NUCLEOTIDE SEQUENCE [LARGE SCALE GENOMIC DNA]</scope>
    <source>
        <strain evidence="2 3">W12</strain>
    </source>
</reference>
<organism evidence="2 3">
    <name type="scientific">Dictyobacter vulcani</name>
    <dbReference type="NCBI Taxonomy" id="2607529"/>
    <lineage>
        <taxon>Bacteria</taxon>
        <taxon>Bacillati</taxon>
        <taxon>Chloroflexota</taxon>
        <taxon>Ktedonobacteria</taxon>
        <taxon>Ktedonobacterales</taxon>
        <taxon>Dictyobacteraceae</taxon>
        <taxon>Dictyobacter</taxon>
    </lineage>
</organism>
<evidence type="ECO:0000313" key="2">
    <source>
        <dbReference type="EMBL" id="GER91778.1"/>
    </source>
</evidence>
<name>A0A5J4KQ02_9CHLR</name>
<evidence type="ECO:0000313" key="3">
    <source>
        <dbReference type="Proteomes" id="UP000326912"/>
    </source>
</evidence>
<dbReference type="Pfam" id="PF00144">
    <property type="entry name" value="Beta-lactamase"/>
    <property type="match status" value="1"/>
</dbReference>
<dbReference type="Proteomes" id="UP000326912">
    <property type="component" value="Unassembled WGS sequence"/>
</dbReference>
<evidence type="ECO:0000259" key="1">
    <source>
        <dbReference type="Pfam" id="PF00144"/>
    </source>
</evidence>
<dbReference type="PANTHER" id="PTHR46825:SF9">
    <property type="entry name" value="BETA-LACTAMASE-RELATED DOMAIN-CONTAINING PROTEIN"/>
    <property type="match status" value="1"/>
</dbReference>
<dbReference type="AlphaFoldDB" id="A0A5J4KQ02"/>
<dbReference type="InterPro" id="IPR050491">
    <property type="entry name" value="AmpC-like"/>
</dbReference>
<dbReference type="InterPro" id="IPR001466">
    <property type="entry name" value="Beta-lactam-related"/>
</dbReference>
<dbReference type="PANTHER" id="PTHR46825">
    <property type="entry name" value="D-ALANYL-D-ALANINE-CARBOXYPEPTIDASE/ENDOPEPTIDASE AMPH"/>
    <property type="match status" value="1"/>
</dbReference>
<keyword evidence="3" id="KW-1185">Reference proteome</keyword>
<feature type="domain" description="Beta-lactamase-related" evidence="1">
    <location>
        <begin position="8"/>
        <end position="318"/>
    </location>
</feature>
<dbReference type="RefSeq" id="WP_151759380.1">
    <property type="nucleotide sequence ID" value="NZ_BKZW01000004.1"/>
</dbReference>
<dbReference type="EMBL" id="BKZW01000004">
    <property type="protein sequence ID" value="GER91778.1"/>
    <property type="molecule type" value="Genomic_DNA"/>
</dbReference>
<accession>A0A5J4KQ02</accession>